<evidence type="ECO:0000256" key="2">
    <source>
        <dbReference type="ARBA" id="ARBA00022723"/>
    </source>
</evidence>
<dbReference type="PANTHER" id="PTHR37302">
    <property type="entry name" value="SLR1116 PROTEIN"/>
    <property type="match status" value="1"/>
</dbReference>
<keyword evidence="2 3" id="KW-0479">Metal-binding</keyword>
<organism evidence="4 5">
    <name type="scientific">Edaphobacter modestus</name>
    <dbReference type="NCBI Taxonomy" id="388466"/>
    <lineage>
        <taxon>Bacteria</taxon>
        <taxon>Pseudomonadati</taxon>
        <taxon>Acidobacteriota</taxon>
        <taxon>Terriglobia</taxon>
        <taxon>Terriglobales</taxon>
        <taxon>Acidobacteriaceae</taxon>
        <taxon>Edaphobacter</taxon>
    </lineage>
</organism>
<sequence length="168" mass="18972">MNEPMLTATEALNWNQTTSASWRKLLAAHPEILALPCDIARTATVAQLLQHIVAVELRYAERIVGLPETDYANVPYDSVEAIYATHDRAMEFYRQALDSETAWAEQIEFQTRSVGVLLTSRKTVLFHAVFHGIRHYAQLGTLVRQHGYKTDWYGDYLFMGATRAPSAG</sequence>
<evidence type="ECO:0000256" key="3">
    <source>
        <dbReference type="PIRSR" id="PIRSR607837-1"/>
    </source>
</evidence>
<dbReference type="Gene3D" id="1.20.120.450">
    <property type="entry name" value="dinb family like domain"/>
    <property type="match status" value="1"/>
</dbReference>
<proteinExistence type="inferred from homology"/>
<dbReference type="InterPro" id="IPR034660">
    <property type="entry name" value="DinB/YfiT-like"/>
</dbReference>
<comment type="caution">
    <text evidence="4">The sequence shown here is derived from an EMBL/GenBank/DDBJ whole genome shotgun (WGS) entry which is preliminary data.</text>
</comment>
<dbReference type="Proteomes" id="UP000292958">
    <property type="component" value="Unassembled WGS sequence"/>
</dbReference>
<dbReference type="OrthoDB" id="119841at2"/>
<feature type="binding site" evidence="3">
    <location>
        <position position="51"/>
    </location>
    <ligand>
        <name>a divalent metal cation</name>
        <dbReference type="ChEBI" id="CHEBI:60240"/>
    </ligand>
</feature>
<gene>
    <name evidence="4" type="ORF">BDD14_3568</name>
</gene>
<feature type="binding site" evidence="3">
    <location>
        <position position="131"/>
    </location>
    <ligand>
        <name>a divalent metal cation</name>
        <dbReference type="ChEBI" id="CHEBI:60240"/>
    </ligand>
</feature>
<dbReference type="SUPFAM" id="SSF109854">
    <property type="entry name" value="DinB/YfiT-like putative metalloenzymes"/>
    <property type="match status" value="1"/>
</dbReference>
<dbReference type="AlphaFoldDB" id="A0A4Q7YY13"/>
<dbReference type="PANTHER" id="PTHR37302:SF3">
    <property type="entry name" value="DAMAGE-INDUCIBLE PROTEIN DINB"/>
    <property type="match status" value="1"/>
</dbReference>
<feature type="binding site" evidence="3">
    <location>
        <position position="135"/>
    </location>
    <ligand>
        <name>a divalent metal cation</name>
        <dbReference type="ChEBI" id="CHEBI:60240"/>
    </ligand>
</feature>
<evidence type="ECO:0000313" key="5">
    <source>
        <dbReference type="Proteomes" id="UP000292958"/>
    </source>
</evidence>
<dbReference type="RefSeq" id="WP_130419842.1">
    <property type="nucleotide sequence ID" value="NZ_SHKW01000001.1"/>
</dbReference>
<dbReference type="InterPro" id="IPR007837">
    <property type="entry name" value="DinB"/>
</dbReference>
<evidence type="ECO:0000256" key="1">
    <source>
        <dbReference type="ARBA" id="ARBA00008635"/>
    </source>
</evidence>
<evidence type="ECO:0000313" key="4">
    <source>
        <dbReference type="EMBL" id="RZU42025.1"/>
    </source>
</evidence>
<accession>A0A4Q7YY13</accession>
<protein>
    <submittedName>
        <fullName evidence="4">Putative damage-inducible protein DinB</fullName>
    </submittedName>
</protein>
<dbReference type="GO" id="GO:0046872">
    <property type="term" value="F:metal ion binding"/>
    <property type="evidence" value="ECO:0007669"/>
    <property type="project" value="UniProtKB-KW"/>
</dbReference>
<dbReference type="EMBL" id="SHKW01000001">
    <property type="protein sequence ID" value="RZU42025.1"/>
    <property type="molecule type" value="Genomic_DNA"/>
</dbReference>
<comment type="similarity">
    <text evidence="1">Belongs to the DinB family.</text>
</comment>
<reference evidence="4 5" key="1">
    <citation type="submission" date="2019-02" db="EMBL/GenBank/DDBJ databases">
        <title>Genomic Encyclopedia of Archaeal and Bacterial Type Strains, Phase II (KMG-II): from individual species to whole genera.</title>
        <authorList>
            <person name="Goeker M."/>
        </authorList>
    </citation>
    <scope>NUCLEOTIDE SEQUENCE [LARGE SCALE GENOMIC DNA]</scope>
    <source>
        <strain evidence="4 5">DSM 18101</strain>
    </source>
</reference>
<dbReference type="Pfam" id="PF05163">
    <property type="entry name" value="DinB"/>
    <property type="match status" value="1"/>
</dbReference>
<keyword evidence="5" id="KW-1185">Reference proteome</keyword>
<name>A0A4Q7YY13_9BACT</name>